<evidence type="ECO:0000256" key="3">
    <source>
        <dbReference type="ARBA" id="ARBA00023274"/>
    </source>
</evidence>
<dbReference type="PANTHER" id="PTHR23413:SF1">
    <property type="entry name" value="RIBOSOMAL PROTEIN L32"/>
    <property type="match status" value="1"/>
</dbReference>
<comment type="similarity">
    <text evidence="1">Belongs to the eukaryotic ribosomal protein eL32 family.</text>
</comment>
<evidence type="ECO:0000313" key="5">
    <source>
        <dbReference type="EMBL" id="KAK2153201.1"/>
    </source>
</evidence>
<dbReference type="EMBL" id="JAODUP010000304">
    <property type="protein sequence ID" value="KAK2153201.1"/>
    <property type="molecule type" value="Genomic_DNA"/>
</dbReference>
<evidence type="ECO:0000256" key="2">
    <source>
        <dbReference type="ARBA" id="ARBA00022980"/>
    </source>
</evidence>
<proteinExistence type="inferred from homology"/>
<dbReference type="GO" id="GO:0003735">
    <property type="term" value="F:structural constituent of ribosome"/>
    <property type="evidence" value="ECO:0007669"/>
    <property type="project" value="InterPro"/>
</dbReference>
<dbReference type="Pfam" id="PF01655">
    <property type="entry name" value="Ribosomal_L32e"/>
    <property type="match status" value="1"/>
</dbReference>
<keyword evidence="3" id="KW-0687">Ribonucleoprotein</keyword>
<organism evidence="5 6">
    <name type="scientific">Paralvinella palmiformis</name>
    <dbReference type="NCBI Taxonomy" id="53620"/>
    <lineage>
        <taxon>Eukaryota</taxon>
        <taxon>Metazoa</taxon>
        <taxon>Spiralia</taxon>
        <taxon>Lophotrochozoa</taxon>
        <taxon>Annelida</taxon>
        <taxon>Polychaeta</taxon>
        <taxon>Sedentaria</taxon>
        <taxon>Canalipalpata</taxon>
        <taxon>Terebellida</taxon>
        <taxon>Terebelliformia</taxon>
        <taxon>Alvinellidae</taxon>
        <taxon>Paralvinella</taxon>
    </lineage>
</organism>
<dbReference type="PANTHER" id="PTHR23413">
    <property type="entry name" value="60S RIBOSOMAL PROTEIN L32 AND DNA-DIRECTED RNA POLYMERASE II, SUBUNIT N"/>
    <property type="match status" value="1"/>
</dbReference>
<sequence>MGLRPLFKRKLVKKRTKKFIRHQSDRYVKLKKNLSVVGSVIWLKCIVGSLVPTMSQKVCLLHSTLQLCKDFNSNGGGLPEALQWHRVKLSGMVSGFRHRYELFVEPNWRKPRGIDNRVRRKFKGQYLMPNIGYGTNKKTRHICPDGFRKFLVHNVKELEILLMQNKRFSAEIAHTVSSRKRKDIVERAQQLAIKVTNANARIRSEENE</sequence>
<accession>A0AAD9JI91</accession>
<reference evidence="5" key="1">
    <citation type="journal article" date="2023" name="Mol. Biol. Evol.">
        <title>Third-Generation Sequencing Reveals the Adaptive Role of the Epigenome in Three Deep-Sea Polychaetes.</title>
        <authorList>
            <person name="Perez M."/>
            <person name="Aroh O."/>
            <person name="Sun Y."/>
            <person name="Lan Y."/>
            <person name="Juniper S.K."/>
            <person name="Young C.R."/>
            <person name="Angers B."/>
            <person name="Qian P.Y."/>
        </authorList>
    </citation>
    <scope>NUCLEOTIDE SEQUENCE</scope>
    <source>
        <strain evidence="5">P08H-3</strain>
    </source>
</reference>
<keyword evidence="2" id="KW-0689">Ribosomal protein</keyword>
<dbReference type="SMART" id="SM01393">
    <property type="entry name" value="Ribosomal_L32e"/>
    <property type="match status" value="1"/>
</dbReference>
<dbReference type="CDD" id="cd00513">
    <property type="entry name" value="Ribosomal_L32_L32e"/>
    <property type="match status" value="1"/>
</dbReference>
<evidence type="ECO:0000256" key="1">
    <source>
        <dbReference type="ARBA" id="ARBA00008431"/>
    </source>
</evidence>
<dbReference type="InterPro" id="IPR001515">
    <property type="entry name" value="Ribosomal_eL32"/>
</dbReference>
<dbReference type="Proteomes" id="UP001208570">
    <property type="component" value="Unassembled WGS sequence"/>
</dbReference>
<keyword evidence="6" id="KW-1185">Reference proteome</keyword>
<dbReference type="SUPFAM" id="SSF52042">
    <property type="entry name" value="Ribosomal protein L32e"/>
    <property type="match status" value="2"/>
</dbReference>
<evidence type="ECO:0000256" key="4">
    <source>
        <dbReference type="ARBA" id="ARBA00035335"/>
    </source>
</evidence>
<gene>
    <name evidence="5" type="ORF">LSH36_304g02081</name>
</gene>
<dbReference type="InterPro" id="IPR036351">
    <property type="entry name" value="Ribosomal_eL32_sf"/>
</dbReference>
<comment type="caution">
    <text evidence="5">The sequence shown here is derived from an EMBL/GenBank/DDBJ whole genome shotgun (WGS) entry which is preliminary data.</text>
</comment>
<protein>
    <recommendedName>
        <fullName evidence="4">60S ribosomal protein L32</fullName>
    </recommendedName>
</protein>
<dbReference type="GO" id="GO:0022625">
    <property type="term" value="C:cytosolic large ribosomal subunit"/>
    <property type="evidence" value="ECO:0007669"/>
    <property type="project" value="TreeGrafter"/>
</dbReference>
<dbReference type="AlphaFoldDB" id="A0AAD9JI91"/>
<dbReference type="GO" id="GO:0006412">
    <property type="term" value="P:translation"/>
    <property type="evidence" value="ECO:0007669"/>
    <property type="project" value="InterPro"/>
</dbReference>
<evidence type="ECO:0000313" key="6">
    <source>
        <dbReference type="Proteomes" id="UP001208570"/>
    </source>
</evidence>
<name>A0AAD9JI91_9ANNE</name>